<dbReference type="eggNOG" id="COG0607">
    <property type="taxonomic scope" value="Bacteria"/>
</dbReference>
<dbReference type="PATRIC" id="fig|1172190.3.peg.2244"/>
<sequence>MNKTLLLLLILTASLFGELIHEYPSQKIFNSKIPIIDIRTPDEWRETGLAKGAIPIMFFNERGDYNVKAFLDDLNKKVDTKKPFAIICRVGSRTRIVGDFLSKELGYDVINLLGGMMFLKAKNLPTVPYDR</sequence>
<dbReference type="SUPFAM" id="SSF52821">
    <property type="entry name" value="Rhodanese/Cell cycle control phosphatase"/>
    <property type="match status" value="1"/>
</dbReference>
<evidence type="ECO:0000313" key="3">
    <source>
        <dbReference type="Proteomes" id="UP000015520"/>
    </source>
</evidence>
<dbReference type="Gene3D" id="3.40.250.10">
    <property type="entry name" value="Rhodanese-like domain"/>
    <property type="match status" value="1"/>
</dbReference>
<name>T0J8J8_9BACT</name>
<dbReference type="EMBL" id="AUPZ01000023">
    <property type="protein sequence ID" value="EQB34286.1"/>
    <property type="molecule type" value="Genomic_DNA"/>
</dbReference>
<organism evidence="2 3">
    <name type="scientific">Sulfurimonas hongkongensis</name>
    <dbReference type="NCBI Taxonomy" id="1172190"/>
    <lineage>
        <taxon>Bacteria</taxon>
        <taxon>Pseudomonadati</taxon>
        <taxon>Campylobacterota</taxon>
        <taxon>Epsilonproteobacteria</taxon>
        <taxon>Campylobacterales</taxon>
        <taxon>Sulfurimonadaceae</taxon>
        <taxon>Sulfurimonas</taxon>
    </lineage>
</organism>
<dbReference type="OrthoDB" id="5471138at2"/>
<dbReference type="Proteomes" id="UP000015520">
    <property type="component" value="Unassembled WGS sequence"/>
</dbReference>
<accession>T0J8J8</accession>
<comment type="caution">
    <text evidence="2">The sequence shown here is derived from an EMBL/GenBank/DDBJ whole genome shotgun (WGS) entry which is preliminary data.</text>
</comment>
<evidence type="ECO:0000313" key="2">
    <source>
        <dbReference type="EMBL" id="EQB34286.1"/>
    </source>
</evidence>
<feature type="domain" description="Rhodanese" evidence="1">
    <location>
        <begin position="29"/>
        <end position="128"/>
    </location>
</feature>
<dbReference type="Pfam" id="PF00581">
    <property type="entry name" value="Rhodanese"/>
    <property type="match status" value="1"/>
</dbReference>
<dbReference type="PROSITE" id="PS50206">
    <property type="entry name" value="RHODANESE_3"/>
    <property type="match status" value="1"/>
</dbReference>
<dbReference type="InterPro" id="IPR001763">
    <property type="entry name" value="Rhodanese-like_dom"/>
</dbReference>
<protein>
    <recommendedName>
        <fullName evidence="1">Rhodanese domain-containing protein</fullName>
    </recommendedName>
</protein>
<dbReference type="SMART" id="SM00450">
    <property type="entry name" value="RHOD"/>
    <property type="match status" value="1"/>
</dbReference>
<evidence type="ECO:0000259" key="1">
    <source>
        <dbReference type="PROSITE" id="PS50206"/>
    </source>
</evidence>
<dbReference type="AlphaFoldDB" id="T0J8J8"/>
<dbReference type="CDD" id="cd00158">
    <property type="entry name" value="RHOD"/>
    <property type="match status" value="1"/>
</dbReference>
<reference evidence="2 3" key="1">
    <citation type="submission" date="2013-07" db="EMBL/GenBank/DDBJ databases">
        <title>Sulfurimonas hongkongensis AST-10 Genome Sequencing.</title>
        <authorList>
            <person name="Cai L."/>
            <person name="Zhang T."/>
        </authorList>
    </citation>
    <scope>NUCLEOTIDE SEQUENCE [LARGE SCALE GENOMIC DNA]</scope>
    <source>
        <strain evidence="2 3">AST-10</strain>
    </source>
</reference>
<dbReference type="RefSeq" id="WP_021288562.1">
    <property type="nucleotide sequence ID" value="NZ_AUPZ01000023.1"/>
</dbReference>
<keyword evidence="3" id="KW-1185">Reference proteome</keyword>
<dbReference type="InterPro" id="IPR036873">
    <property type="entry name" value="Rhodanese-like_dom_sf"/>
</dbReference>
<proteinExistence type="predicted"/>
<dbReference type="STRING" id="1172190.M947_11655"/>
<gene>
    <name evidence="2" type="ORF">M947_11655</name>
</gene>